<evidence type="ECO:0000256" key="1">
    <source>
        <dbReference type="ARBA" id="ARBA00022801"/>
    </source>
</evidence>
<dbReference type="EMBL" id="JAULSW010000003">
    <property type="protein sequence ID" value="KAK3386874.1"/>
    <property type="molecule type" value="Genomic_DNA"/>
</dbReference>
<dbReference type="Proteomes" id="UP001285441">
    <property type="component" value="Unassembled WGS sequence"/>
</dbReference>
<dbReference type="SUPFAM" id="SSF53474">
    <property type="entry name" value="alpha/beta-Hydrolases"/>
    <property type="match status" value="1"/>
</dbReference>
<evidence type="ECO:0000313" key="4">
    <source>
        <dbReference type="Proteomes" id="UP001285441"/>
    </source>
</evidence>
<dbReference type="InterPro" id="IPR029058">
    <property type="entry name" value="AB_hydrolase_fold"/>
</dbReference>
<dbReference type="InterPro" id="IPR013094">
    <property type="entry name" value="AB_hydrolase_3"/>
</dbReference>
<dbReference type="Pfam" id="PF07859">
    <property type="entry name" value="Abhydrolase_3"/>
    <property type="match status" value="1"/>
</dbReference>
<dbReference type="AlphaFoldDB" id="A0AAE0U1A1"/>
<dbReference type="Gene3D" id="3.40.50.1820">
    <property type="entry name" value="alpha/beta hydrolase"/>
    <property type="match status" value="1"/>
</dbReference>
<keyword evidence="1 3" id="KW-0378">Hydrolase</keyword>
<comment type="caution">
    <text evidence="3">The sequence shown here is derived from an EMBL/GenBank/DDBJ whole genome shotgun (WGS) entry which is preliminary data.</text>
</comment>
<gene>
    <name evidence="3" type="ORF">B0H63DRAFT_540985</name>
</gene>
<evidence type="ECO:0000313" key="3">
    <source>
        <dbReference type="EMBL" id="KAK3386874.1"/>
    </source>
</evidence>
<reference evidence="3" key="1">
    <citation type="journal article" date="2023" name="Mol. Phylogenet. Evol.">
        <title>Genome-scale phylogeny and comparative genomics of the fungal order Sordariales.</title>
        <authorList>
            <person name="Hensen N."/>
            <person name="Bonometti L."/>
            <person name="Westerberg I."/>
            <person name="Brannstrom I.O."/>
            <person name="Guillou S."/>
            <person name="Cros-Aarteil S."/>
            <person name="Calhoun S."/>
            <person name="Haridas S."/>
            <person name="Kuo A."/>
            <person name="Mondo S."/>
            <person name="Pangilinan J."/>
            <person name="Riley R."/>
            <person name="LaButti K."/>
            <person name="Andreopoulos B."/>
            <person name="Lipzen A."/>
            <person name="Chen C."/>
            <person name="Yan M."/>
            <person name="Daum C."/>
            <person name="Ng V."/>
            <person name="Clum A."/>
            <person name="Steindorff A."/>
            <person name="Ohm R.A."/>
            <person name="Martin F."/>
            <person name="Silar P."/>
            <person name="Natvig D.O."/>
            <person name="Lalanne C."/>
            <person name="Gautier V."/>
            <person name="Ament-Velasquez S.L."/>
            <person name="Kruys A."/>
            <person name="Hutchinson M.I."/>
            <person name="Powell A.J."/>
            <person name="Barry K."/>
            <person name="Miller A.N."/>
            <person name="Grigoriev I.V."/>
            <person name="Debuchy R."/>
            <person name="Gladieux P."/>
            <person name="Hiltunen Thoren M."/>
            <person name="Johannesson H."/>
        </authorList>
    </citation>
    <scope>NUCLEOTIDE SEQUENCE</scope>
    <source>
        <strain evidence="3">CBS 232.78</strain>
    </source>
</reference>
<evidence type="ECO:0000259" key="2">
    <source>
        <dbReference type="Pfam" id="PF07859"/>
    </source>
</evidence>
<sequence length="355" mass="38017">MCDFSRYGGPSADWLAIAATLPTPQANQSVSDLKKTVNAAREAAATKAVEALGLGFRIATHDYSIPLRDGTSTIEARTYRPSHLEPSQPLPVYIHFHGGGFLFGSLGSEDATCASIAVNNEVVVLNVNYRHTPEHAYPAAWDDAHDAFEWLHDNIELVGGDPEKVILGGISAGAQLVASLILEKHLGKVAKGRPAIAGQVLMIPLLVHMDCYQPQLDRLTNPGVSSYEENKNAPVLSAATVKFFGDLLKIENPDVNDTKLNPGNATPEQVKGLPPTVFGIAGLDPLRDEGLLYGKLLAEAGVATDVSVFQGVPHAFRQFGDKLAASKRWDEVVENGIRWALSKPAPSGKFTAKAL</sequence>
<reference evidence="3" key="2">
    <citation type="submission" date="2023-06" db="EMBL/GenBank/DDBJ databases">
        <authorList>
            <consortium name="Lawrence Berkeley National Laboratory"/>
            <person name="Haridas S."/>
            <person name="Hensen N."/>
            <person name="Bonometti L."/>
            <person name="Westerberg I."/>
            <person name="Brannstrom I.O."/>
            <person name="Guillou S."/>
            <person name="Cros-Aarteil S."/>
            <person name="Calhoun S."/>
            <person name="Kuo A."/>
            <person name="Mondo S."/>
            <person name="Pangilinan J."/>
            <person name="Riley R."/>
            <person name="LaButti K."/>
            <person name="Andreopoulos B."/>
            <person name="Lipzen A."/>
            <person name="Chen C."/>
            <person name="Yanf M."/>
            <person name="Daum C."/>
            <person name="Ng V."/>
            <person name="Clum A."/>
            <person name="Steindorff A."/>
            <person name="Ohm R."/>
            <person name="Martin F."/>
            <person name="Silar P."/>
            <person name="Natvig D."/>
            <person name="Lalanne C."/>
            <person name="Gautier V."/>
            <person name="Ament-velasquez S.L."/>
            <person name="Kruys A."/>
            <person name="Hutchinson M.I."/>
            <person name="Powell A.J."/>
            <person name="Barry K."/>
            <person name="Miller A.N."/>
            <person name="Grigoriev I.V."/>
            <person name="Debuchy R."/>
            <person name="Gladieux P."/>
            <person name="Thoren M.H."/>
            <person name="Johannesson H."/>
        </authorList>
    </citation>
    <scope>NUCLEOTIDE SEQUENCE</scope>
    <source>
        <strain evidence="3">CBS 232.78</strain>
    </source>
</reference>
<name>A0AAE0U1A1_9PEZI</name>
<dbReference type="InterPro" id="IPR050300">
    <property type="entry name" value="GDXG_lipolytic_enzyme"/>
</dbReference>
<dbReference type="PANTHER" id="PTHR48081">
    <property type="entry name" value="AB HYDROLASE SUPERFAMILY PROTEIN C4A8.06C"/>
    <property type="match status" value="1"/>
</dbReference>
<proteinExistence type="predicted"/>
<protein>
    <submittedName>
        <fullName evidence="3">Alpha/Beta hydrolase protein</fullName>
    </submittedName>
</protein>
<dbReference type="PANTHER" id="PTHR48081:SF8">
    <property type="entry name" value="ALPHA_BETA HYDROLASE FOLD-3 DOMAIN-CONTAINING PROTEIN-RELATED"/>
    <property type="match status" value="1"/>
</dbReference>
<keyword evidence="4" id="KW-1185">Reference proteome</keyword>
<accession>A0AAE0U1A1</accession>
<organism evidence="3 4">
    <name type="scientific">Podospora didyma</name>
    <dbReference type="NCBI Taxonomy" id="330526"/>
    <lineage>
        <taxon>Eukaryota</taxon>
        <taxon>Fungi</taxon>
        <taxon>Dikarya</taxon>
        <taxon>Ascomycota</taxon>
        <taxon>Pezizomycotina</taxon>
        <taxon>Sordariomycetes</taxon>
        <taxon>Sordariomycetidae</taxon>
        <taxon>Sordariales</taxon>
        <taxon>Podosporaceae</taxon>
        <taxon>Podospora</taxon>
    </lineage>
</organism>
<feature type="domain" description="Alpha/beta hydrolase fold-3" evidence="2">
    <location>
        <begin position="94"/>
        <end position="316"/>
    </location>
</feature>
<dbReference type="GO" id="GO:0016787">
    <property type="term" value="F:hydrolase activity"/>
    <property type="evidence" value="ECO:0007669"/>
    <property type="project" value="UniProtKB-KW"/>
</dbReference>